<evidence type="ECO:0000313" key="1">
    <source>
        <dbReference type="EMBL" id="KAK8989412.1"/>
    </source>
</evidence>
<evidence type="ECO:0000313" key="2">
    <source>
        <dbReference type="Proteomes" id="UP001396334"/>
    </source>
</evidence>
<organism evidence="1 2">
    <name type="scientific">Hibiscus sabdariffa</name>
    <name type="common">roselle</name>
    <dbReference type="NCBI Taxonomy" id="183260"/>
    <lineage>
        <taxon>Eukaryota</taxon>
        <taxon>Viridiplantae</taxon>
        <taxon>Streptophyta</taxon>
        <taxon>Embryophyta</taxon>
        <taxon>Tracheophyta</taxon>
        <taxon>Spermatophyta</taxon>
        <taxon>Magnoliopsida</taxon>
        <taxon>eudicotyledons</taxon>
        <taxon>Gunneridae</taxon>
        <taxon>Pentapetalae</taxon>
        <taxon>rosids</taxon>
        <taxon>malvids</taxon>
        <taxon>Malvales</taxon>
        <taxon>Malvaceae</taxon>
        <taxon>Malvoideae</taxon>
        <taxon>Hibiscus</taxon>
    </lineage>
</organism>
<dbReference type="EMBL" id="JBBPBN010000056">
    <property type="protein sequence ID" value="KAK8989412.1"/>
    <property type="molecule type" value="Genomic_DNA"/>
</dbReference>
<accession>A0ABR2PLV6</accession>
<comment type="caution">
    <text evidence="1">The sequence shown here is derived from an EMBL/GenBank/DDBJ whole genome shotgun (WGS) entry which is preliminary data.</text>
</comment>
<name>A0ABR2PLV6_9ROSI</name>
<evidence type="ECO:0008006" key="3">
    <source>
        <dbReference type="Google" id="ProtNLM"/>
    </source>
</evidence>
<reference evidence="1 2" key="1">
    <citation type="journal article" date="2024" name="G3 (Bethesda)">
        <title>Genome assembly of Hibiscus sabdariffa L. provides insights into metabolisms of medicinal natural products.</title>
        <authorList>
            <person name="Kim T."/>
        </authorList>
    </citation>
    <scope>NUCLEOTIDE SEQUENCE [LARGE SCALE GENOMIC DNA]</scope>
    <source>
        <strain evidence="1">TK-2024</strain>
        <tissue evidence="1">Old leaves</tissue>
    </source>
</reference>
<dbReference type="Gene3D" id="3.30.70.330">
    <property type="match status" value="1"/>
</dbReference>
<gene>
    <name evidence="1" type="ORF">V6N11_063838</name>
</gene>
<keyword evidence="2" id="KW-1185">Reference proteome</keyword>
<proteinExistence type="predicted"/>
<sequence>MIGREAFIRVEPFFLEWNLKSVEGKLFIRVVFRMAVITITGLPQTVKKRELRSILSFIDGFQYLELDQRFEYPLCHAVFNTSEDAKNAQIRLQGMVLETHSVLHIDMGRVNPYENSLAMHRFKSRVCHEDENEWLVAIDAGQTAFTFFVRKMQDWFSTGDPTIPEKMSWFSYIKSDLTRFLSDAAKIWTEFLVHPEYTSVFTHDPRSSLFVTDDQKMKVLPVMRTRWTGEKSDIDNLNHFFRHIICLPFQVDTDINRMIIEYNLNINLGSYLHFLCEPNLQTMGSRMLLLGHPFMWIDYQKSRFIVRLDEMIKSNWIDKYNFFLTLENLHNHPLRGWKALVVRDNDAILVGALNHPTAKYPVTGDVIRFCSNLYRHCNDATRHSTDRGFDLIEIEMKITRAIPHLYLSLFEGLLRHGIRQPGGEDGFFTLLYDQLFS</sequence>
<dbReference type="Proteomes" id="UP001396334">
    <property type="component" value="Unassembled WGS sequence"/>
</dbReference>
<dbReference type="InterPro" id="IPR012677">
    <property type="entry name" value="Nucleotide-bd_a/b_plait_sf"/>
</dbReference>
<protein>
    <recommendedName>
        <fullName evidence="3">RRM domain-containing protein</fullName>
    </recommendedName>
</protein>